<evidence type="ECO:0000313" key="5">
    <source>
        <dbReference type="Proteomes" id="UP000317909"/>
    </source>
</evidence>
<dbReference type="SMART" id="SM00028">
    <property type="entry name" value="TPR"/>
    <property type="match status" value="4"/>
</dbReference>
<dbReference type="PANTHER" id="PTHR12558:SF13">
    <property type="entry name" value="CELL DIVISION CYCLE PROTEIN 27 HOMOLOG"/>
    <property type="match status" value="1"/>
</dbReference>
<evidence type="ECO:0000313" key="4">
    <source>
        <dbReference type="EMBL" id="QDT75412.1"/>
    </source>
</evidence>
<evidence type="ECO:0000256" key="1">
    <source>
        <dbReference type="PROSITE-ProRule" id="PRU00339"/>
    </source>
</evidence>
<reference evidence="4 5" key="1">
    <citation type="submission" date="2019-02" db="EMBL/GenBank/DDBJ databases">
        <title>Deep-cultivation of Planctomycetes and their phenomic and genomic characterization uncovers novel biology.</title>
        <authorList>
            <person name="Wiegand S."/>
            <person name="Jogler M."/>
            <person name="Boedeker C."/>
            <person name="Pinto D."/>
            <person name="Vollmers J."/>
            <person name="Rivas-Marin E."/>
            <person name="Kohn T."/>
            <person name="Peeters S.H."/>
            <person name="Heuer A."/>
            <person name="Rast P."/>
            <person name="Oberbeckmann S."/>
            <person name="Bunk B."/>
            <person name="Jeske O."/>
            <person name="Meyerdierks A."/>
            <person name="Storesund J.E."/>
            <person name="Kallscheuer N."/>
            <person name="Luecker S."/>
            <person name="Lage O.M."/>
            <person name="Pohl T."/>
            <person name="Merkel B.J."/>
            <person name="Hornburger P."/>
            <person name="Mueller R.-W."/>
            <person name="Bruemmer F."/>
            <person name="Labrenz M."/>
            <person name="Spormann A.M."/>
            <person name="Op den Camp H."/>
            <person name="Overmann J."/>
            <person name="Amann R."/>
            <person name="Jetten M.S.M."/>
            <person name="Mascher T."/>
            <person name="Medema M.H."/>
            <person name="Devos D.P."/>
            <person name="Kaster A.-K."/>
            <person name="Ovreas L."/>
            <person name="Rohde M."/>
            <person name="Galperin M.Y."/>
            <person name="Jogler C."/>
        </authorList>
    </citation>
    <scope>NUCLEOTIDE SEQUENCE [LARGE SCALE GENOMIC DNA]</scope>
    <source>
        <strain evidence="4 5">I41</strain>
    </source>
</reference>
<dbReference type="Pfam" id="PF13432">
    <property type="entry name" value="TPR_16"/>
    <property type="match status" value="1"/>
</dbReference>
<name>A0A517U460_9BACT</name>
<organism evidence="4 5">
    <name type="scientific">Lacipirellula limnantheis</name>
    <dbReference type="NCBI Taxonomy" id="2528024"/>
    <lineage>
        <taxon>Bacteria</taxon>
        <taxon>Pseudomonadati</taxon>
        <taxon>Planctomycetota</taxon>
        <taxon>Planctomycetia</taxon>
        <taxon>Pirellulales</taxon>
        <taxon>Lacipirellulaceae</taxon>
        <taxon>Lacipirellula</taxon>
    </lineage>
</organism>
<feature type="region of interest" description="Disordered" evidence="2">
    <location>
        <begin position="221"/>
        <end position="248"/>
    </location>
</feature>
<feature type="repeat" description="TPR" evidence="1">
    <location>
        <begin position="172"/>
        <end position="205"/>
    </location>
</feature>
<evidence type="ECO:0000256" key="3">
    <source>
        <dbReference type="SAM" id="SignalP"/>
    </source>
</evidence>
<gene>
    <name evidence="4" type="ORF">I41_46220</name>
</gene>
<dbReference type="InterPro" id="IPR011990">
    <property type="entry name" value="TPR-like_helical_dom_sf"/>
</dbReference>
<dbReference type="InterPro" id="IPR019734">
    <property type="entry name" value="TPR_rpt"/>
</dbReference>
<feature type="repeat" description="TPR" evidence="1">
    <location>
        <begin position="70"/>
        <end position="103"/>
    </location>
</feature>
<accession>A0A517U460</accession>
<dbReference type="EMBL" id="CP036339">
    <property type="protein sequence ID" value="QDT75412.1"/>
    <property type="molecule type" value="Genomic_DNA"/>
</dbReference>
<dbReference type="PANTHER" id="PTHR12558">
    <property type="entry name" value="CELL DIVISION CYCLE 16,23,27"/>
    <property type="match status" value="1"/>
</dbReference>
<dbReference type="SUPFAM" id="SSF48452">
    <property type="entry name" value="TPR-like"/>
    <property type="match status" value="1"/>
</dbReference>
<evidence type="ECO:0000256" key="2">
    <source>
        <dbReference type="SAM" id="MobiDB-lite"/>
    </source>
</evidence>
<sequence length="248" mass="26744" precursor="true">MPSPFTYCRLAVGLAAALALAAGCSQVTSTALNSEGVRLYQAGNYQQAADSFQRAIANDPKSATSYYNLAAALHKSGKLTNNPNDLAQAERYYNQCLEYDPNHAECYRGLAVLLVETGRTDASFRLLEGWSARSPQLADPKIELARLLEEQNNSQLASARLVEALAIDPNNPRALTALGRLREVQGDRAQALANYQRSLSVNRYQPEISARVAALQASGAGAGMPASPLVNPTPGTRTADQWQSSVRY</sequence>
<dbReference type="PROSITE" id="PS50005">
    <property type="entry name" value="TPR"/>
    <property type="match status" value="3"/>
</dbReference>
<feature type="chain" id="PRO_5022076402" evidence="3">
    <location>
        <begin position="22"/>
        <end position="248"/>
    </location>
</feature>
<feature type="signal peptide" evidence="3">
    <location>
        <begin position="1"/>
        <end position="21"/>
    </location>
</feature>
<dbReference type="AlphaFoldDB" id="A0A517U460"/>
<dbReference type="Pfam" id="PF13414">
    <property type="entry name" value="TPR_11"/>
    <property type="match status" value="1"/>
</dbReference>
<feature type="repeat" description="TPR" evidence="1">
    <location>
        <begin position="29"/>
        <end position="62"/>
    </location>
</feature>
<dbReference type="KEGG" id="llh:I41_46220"/>
<feature type="compositionally biased region" description="Polar residues" evidence="2">
    <location>
        <begin position="233"/>
        <end position="248"/>
    </location>
</feature>
<protein>
    <submittedName>
        <fullName evidence="4">Cellulose synthase subunit BcsC</fullName>
    </submittedName>
</protein>
<keyword evidence="3" id="KW-0732">Signal</keyword>
<dbReference type="RefSeq" id="WP_168207084.1">
    <property type="nucleotide sequence ID" value="NZ_CP036339.1"/>
</dbReference>
<dbReference type="Proteomes" id="UP000317909">
    <property type="component" value="Chromosome"/>
</dbReference>
<proteinExistence type="predicted"/>
<dbReference type="Pfam" id="PF14559">
    <property type="entry name" value="TPR_19"/>
    <property type="match status" value="1"/>
</dbReference>
<keyword evidence="1" id="KW-0802">TPR repeat</keyword>
<dbReference type="Gene3D" id="1.25.40.10">
    <property type="entry name" value="Tetratricopeptide repeat domain"/>
    <property type="match status" value="2"/>
</dbReference>
<keyword evidence="5" id="KW-1185">Reference proteome</keyword>